<evidence type="ECO:0000313" key="2">
    <source>
        <dbReference type="Proteomes" id="UP000622245"/>
    </source>
</evidence>
<name>A0ABS1Y9J5_9ACTN</name>
<gene>
    <name evidence="1" type="ORF">JM949_00530</name>
</gene>
<proteinExistence type="predicted"/>
<accession>A0ABS1Y9J5</accession>
<dbReference type="RefSeq" id="WP_203146473.1">
    <property type="nucleotide sequence ID" value="NZ_JAEVHL010000001.1"/>
</dbReference>
<reference evidence="1 2" key="1">
    <citation type="submission" date="2021-01" db="EMBL/GenBank/DDBJ databases">
        <title>Draft genome sequence of Micromonospora sp. strain STR1s_6.</title>
        <authorList>
            <person name="Karlyshev A."/>
            <person name="Jawad R."/>
        </authorList>
    </citation>
    <scope>NUCLEOTIDE SEQUENCE [LARGE SCALE GENOMIC DNA]</scope>
    <source>
        <strain evidence="1 2">STR1S-6</strain>
    </source>
</reference>
<evidence type="ECO:0000313" key="1">
    <source>
        <dbReference type="EMBL" id="MBM0274052.1"/>
    </source>
</evidence>
<comment type="caution">
    <text evidence="1">The sequence shown here is derived from an EMBL/GenBank/DDBJ whole genome shotgun (WGS) entry which is preliminary data.</text>
</comment>
<keyword evidence="2" id="KW-1185">Reference proteome</keyword>
<organism evidence="1 2">
    <name type="scientific">Micromonospora tarensis</name>
    <dbReference type="NCBI Taxonomy" id="2806100"/>
    <lineage>
        <taxon>Bacteria</taxon>
        <taxon>Bacillati</taxon>
        <taxon>Actinomycetota</taxon>
        <taxon>Actinomycetes</taxon>
        <taxon>Micromonosporales</taxon>
        <taxon>Micromonosporaceae</taxon>
        <taxon>Micromonospora</taxon>
    </lineage>
</organism>
<dbReference type="EMBL" id="JAEVHL010000001">
    <property type="protein sequence ID" value="MBM0274052.1"/>
    <property type="molecule type" value="Genomic_DNA"/>
</dbReference>
<sequence length="666" mass="72044">MTTVENALAEWATAATQEQLDQGPSISDLGGLDAVLVEARSLAKGPLFPYLLQAVAQDASQPPATQTEPLFAAIKAGIHEPHAAWVLAEALDVLYQHPELLGTFGKSTAQSLARHATDALQGGLDPAYAHTAIAGLLQLSISEHANPHQILWILTEIDGTEPPEALKRLPLLIGVAHDHYDDENLVAVLQTLETHLDLPPATRNDARYELAVIALRAGLQASDRAEVTRLLRDAAMLMHRVDGAQEARLDARAYAHAVDAVLLFTDLASGPDPAIRDRIAAAADSLGAVVMQRGAWSSRTHQPRWLEARGQTDAAWARLVTTLTTTATHLHEPSWYDASAVLTSVLQVYEASRAVHTPAGAGGLERLVPPSVEAAFIHEMGLLHHLEQALQVDPYIATHPDANHLHAAISARRAALGAGSPAEPPGKPSAGQPVLELLEAVEDPDLQEHLRKIVLDHERGYALTGNVLLDQKIERVLEELGRSSAWKHPVSAHFTTLLSHVLQFLHHRFDAQADYLGTATAYLGPPPPGKQWPEKALQNDCLQHLISRLPNGTVHREVVDVASGRTDITYTPSPGMRYNVEVKRHTSGWTAPSLENKYIAQAVNYTATTPPFGILLIGDHSNHASGYTSFDDSVWVVSRSRTPTETPRLIVVGVLPIGRPTPSALR</sequence>
<evidence type="ECO:0008006" key="3">
    <source>
        <dbReference type="Google" id="ProtNLM"/>
    </source>
</evidence>
<dbReference type="Proteomes" id="UP000622245">
    <property type="component" value="Unassembled WGS sequence"/>
</dbReference>
<protein>
    <recommendedName>
        <fullName evidence="3">DUF3883 domain-containing protein</fullName>
    </recommendedName>
</protein>